<sequence>MEDTHNKETQLARRWGADEPISAAKLNETVDAVNRPMVGVRPAYQELFTPRGGAAASGILALTIATPASKPEMTDHRYWVREVYVSNGAAAGVYDAPLFTATDPVNEFVAANLAENLCQSHMLRNTVPVLVYGSTDTEGVMRHWFHCPPSWEMST</sequence>
<reference evidence="1" key="1">
    <citation type="journal article" date="2014" name="Front. Microbiol.">
        <title>High frequency of phylogenetically diverse reductive dehalogenase-homologous genes in deep subseafloor sedimentary metagenomes.</title>
        <authorList>
            <person name="Kawai M."/>
            <person name="Futagami T."/>
            <person name="Toyoda A."/>
            <person name="Takaki Y."/>
            <person name="Nishi S."/>
            <person name="Hori S."/>
            <person name="Arai W."/>
            <person name="Tsubouchi T."/>
            <person name="Morono Y."/>
            <person name="Uchiyama I."/>
            <person name="Ito T."/>
            <person name="Fujiyama A."/>
            <person name="Inagaki F."/>
            <person name="Takami H."/>
        </authorList>
    </citation>
    <scope>NUCLEOTIDE SEQUENCE</scope>
    <source>
        <strain evidence="1">Expedition CK06-06</strain>
    </source>
</reference>
<protein>
    <submittedName>
        <fullName evidence="1">Uncharacterized protein</fullName>
    </submittedName>
</protein>
<evidence type="ECO:0000313" key="1">
    <source>
        <dbReference type="EMBL" id="GAF85994.1"/>
    </source>
</evidence>
<name>X0SYH3_9ZZZZ</name>
<dbReference type="AlphaFoldDB" id="X0SYH3"/>
<comment type="caution">
    <text evidence="1">The sequence shown here is derived from an EMBL/GenBank/DDBJ whole genome shotgun (WGS) entry which is preliminary data.</text>
</comment>
<accession>X0SYH3</accession>
<proteinExistence type="predicted"/>
<organism evidence="1">
    <name type="scientific">marine sediment metagenome</name>
    <dbReference type="NCBI Taxonomy" id="412755"/>
    <lineage>
        <taxon>unclassified sequences</taxon>
        <taxon>metagenomes</taxon>
        <taxon>ecological metagenomes</taxon>
    </lineage>
</organism>
<gene>
    <name evidence="1" type="ORF">S01H1_28630</name>
</gene>
<dbReference type="EMBL" id="BARS01017507">
    <property type="protein sequence ID" value="GAF85994.1"/>
    <property type="molecule type" value="Genomic_DNA"/>
</dbReference>